<dbReference type="SUPFAM" id="SSF53254">
    <property type="entry name" value="Phosphoglycerate mutase-like"/>
    <property type="match status" value="1"/>
</dbReference>
<dbReference type="PANTHER" id="PTHR11567:SF211">
    <property type="entry name" value="PROSTATIC ACID PHOSPHATASE"/>
    <property type="match status" value="1"/>
</dbReference>
<dbReference type="InterPro" id="IPR000560">
    <property type="entry name" value="His_Pase_clade-2"/>
</dbReference>
<keyword evidence="7" id="KW-0325">Glycoprotein</keyword>
<evidence type="ECO:0000256" key="7">
    <source>
        <dbReference type="ARBA" id="ARBA00023180"/>
    </source>
</evidence>
<evidence type="ECO:0000313" key="8">
    <source>
        <dbReference type="EMBL" id="CAH0550272.1"/>
    </source>
</evidence>
<keyword evidence="4" id="KW-0732">Signal</keyword>
<dbReference type="EMBL" id="OV121133">
    <property type="protein sequence ID" value="CAH0550272.1"/>
    <property type="molecule type" value="Genomic_DNA"/>
</dbReference>
<comment type="catalytic activity">
    <reaction evidence="1">
        <text>a phosphate monoester + H2O = an alcohol + phosphate</text>
        <dbReference type="Rhea" id="RHEA:15017"/>
        <dbReference type="ChEBI" id="CHEBI:15377"/>
        <dbReference type="ChEBI" id="CHEBI:30879"/>
        <dbReference type="ChEBI" id="CHEBI:43474"/>
        <dbReference type="ChEBI" id="CHEBI:67140"/>
        <dbReference type="EC" id="3.1.3.2"/>
    </reaction>
</comment>
<dbReference type="PANTHER" id="PTHR11567">
    <property type="entry name" value="ACID PHOSPHATASE-RELATED"/>
    <property type="match status" value="1"/>
</dbReference>
<accession>A0A9P0AYE8</accession>
<dbReference type="AlphaFoldDB" id="A0A9P0AYE8"/>
<evidence type="ECO:0000256" key="1">
    <source>
        <dbReference type="ARBA" id="ARBA00000032"/>
    </source>
</evidence>
<dbReference type="OrthoDB" id="5821688at2759"/>
<dbReference type="CDD" id="cd07061">
    <property type="entry name" value="HP_HAP_like"/>
    <property type="match status" value="1"/>
</dbReference>
<proteinExistence type="inferred from homology"/>
<evidence type="ECO:0000313" key="9">
    <source>
        <dbReference type="Proteomes" id="UP001154078"/>
    </source>
</evidence>
<dbReference type="Gene3D" id="3.40.50.1240">
    <property type="entry name" value="Phosphoglycerate mutase-like"/>
    <property type="match status" value="1"/>
</dbReference>
<dbReference type="InterPro" id="IPR050645">
    <property type="entry name" value="Histidine_acid_phosphatase"/>
</dbReference>
<evidence type="ECO:0000256" key="4">
    <source>
        <dbReference type="ARBA" id="ARBA00022729"/>
    </source>
</evidence>
<name>A0A9P0AYE8_BRAAE</name>
<keyword evidence="9" id="KW-1185">Reference proteome</keyword>
<dbReference type="InterPro" id="IPR029033">
    <property type="entry name" value="His_PPase_superfam"/>
</dbReference>
<evidence type="ECO:0000256" key="3">
    <source>
        <dbReference type="ARBA" id="ARBA00012646"/>
    </source>
</evidence>
<keyword evidence="6" id="KW-1015">Disulfide bond</keyword>
<evidence type="ECO:0000256" key="6">
    <source>
        <dbReference type="ARBA" id="ARBA00023157"/>
    </source>
</evidence>
<gene>
    <name evidence="8" type="ORF">MELIAE_LOCUS3131</name>
</gene>
<reference evidence="8" key="1">
    <citation type="submission" date="2021-12" db="EMBL/GenBank/DDBJ databases">
        <authorList>
            <person name="King R."/>
        </authorList>
    </citation>
    <scope>NUCLEOTIDE SEQUENCE</scope>
</reference>
<dbReference type="Proteomes" id="UP001154078">
    <property type="component" value="Chromosome 2"/>
</dbReference>
<keyword evidence="5" id="KW-0378">Hydrolase</keyword>
<organism evidence="8 9">
    <name type="scientific">Brassicogethes aeneus</name>
    <name type="common">Rape pollen beetle</name>
    <name type="synonym">Meligethes aeneus</name>
    <dbReference type="NCBI Taxonomy" id="1431903"/>
    <lineage>
        <taxon>Eukaryota</taxon>
        <taxon>Metazoa</taxon>
        <taxon>Ecdysozoa</taxon>
        <taxon>Arthropoda</taxon>
        <taxon>Hexapoda</taxon>
        <taxon>Insecta</taxon>
        <taxon>Pterygota</taxon>
        <taxon>Neoptera</taxon>
        <taxon>Endopterygota</taxon>
        <taxon>Coleoptera</taxon>
        <taxon>Polyphaga</taxon>
        <taxon>Cucujiformia</taxon>
        <taxon>Nitidulidae</taxon>
        <taxon>Meligethinae</taxon>
        <taxon>Brassicogethes</taxon>
    </lineage>
</organism>
<dbReference type="PROSITE" id="PS00616">
    <property type="entry name" value="HIS_ACID_PHOSPHAT_1"/>
    <property type="match status" value="1"/>
</dbReference>
<dbReference type="InterPro" id="IPR033379">
    <property type="entry name" value="Acid_Pase_AS"/>
</dbReference>
<dbReference type="GO" id="GO:0003993">
    <property type="term" value="F:acid phosphatase activity"/>
    <property type="evidence" value="ECO:0007669"/>
    <property type="project" value="UniProtKB-EC"/>
</dbReference>
<comment type="similarity">
    <text evidence="2">Belongs to the histidine acid phosphatase family.</text>
</comment>
<dbReference type="Pfam" id="PF00328">
    <property type="entry name" value="His_Phos_2"/>
    <property type="match status" value="2"/>
</dbReference>
<evidence type="ECO:0000256" key="5">
    <source>
        <dbReference type="ARBA" id="ARBA00022801"/>
    </source>
</evidence>
<evidence type="ECO:0000256" key="2">
    <source>
        <dbReference type="ARBA" id="ARBA00005375"/>
    </source>
</evidence>
<protein>
    <recommendedName>
        <fullName evidence="3">acid phosphatase</fullName>
        <ecNumber evidence="3">3.1.3.2</ecNumber>
    </recommendedName>
</protein>
<dbReference type="EC" id="3.1.3.2" evidence="3"/>
<sequence>MCVSDLVLVHVLFRHGARTPDVSIEPYVNDPLKNYTYPPYGIGQLTNEGVQQMEDLGRYIRNRYNTFLDKRYTPGSVCAASSCRKRTQKSLETFLKTLYEYDTNIPFTVLAKKDPLLTPFYDINFITMAYQETSKTFKKFEGLFKLISKNIGYELENGLLSLEILNILAARKLLGIPTPAWADDLLTQTHTDLAIQFYKSCMATSEQKTISPGMLLKDIMNTTRTKLEGKSELKINIYSGHDFNLAALLIYFGIFNDTIPPYASCLILEIHKTEDDYAVKILYQDYSGNNPQLLQLPNCPELCPLKDFTAIIKDVLVENENL</sequence>